<evidence type="ECO:0000259" key="1">
    <source>
        <dbReference type="PROSITE" id="PS50200"/>
    </source>
</evidence>
<dbReference type="AlphaFoldDB" id="A0ABD0NXQ7"/>
<dbReference type="PROSITE" id="PS50200">
    <property type="entry name" value="RA"/>
    <property type="match status" value="1"/>
</dbReference>
<dbReference type="PANTHER" id="PTHR11243">
    <property type="entry name" value="GROWTH FACTOR RECEPTOR-BOUND PROTEIN"/>
    <property type="match status" value="1"/>
</dbReference>
<evidence type="ECO:0000313" key="2">
    <source>
        <dbReference type="EMBL" id="KAL0166595.1"/>
    </source>
</evidence>
<feature type="non-terminal residue" evidence="2">
    <location>
        <position position="1"/>
    </location>
</feature>
<evidence type="ECO:0000313" key="3">
    <source>
        <dbReference type="Proteomes" id="UP001529510"/>
    </source>
</evidence>
<keyword evidence="3" id="KW-1185">Reference proteome</keyword>
<sequence length="52" mass="5845">IIKVFSEDGVGKVVEVPADMTARDVCQFLVYKNHCLDDNCWSLVEHHSLLGL</sequence>
<dbReference type="EMBL" id="JAMKFB020000019">
    <property type="protein sequence ID" value="KAL0166595.1"/>
    <property type="molecule type" value="Genomic_DNA"/>
</dbReference>
<dbReference type="PANTHER" id="PTHR11243:SF4">
    <property type="entry name" value="GROWTH FACTOR RECEPTOR-BOUND PROTEIN 10"/>
    <property type="match status" value="1"/>
</dbReference>
<proteinExistence type="predicted"/>
<dbReference type="InterPro" id="IPR039664">
    <property type="entry name" value="GRB/APBB1IP"/>
</dbReference>
<dbReference type="SUPFAM" id="SSF54236">
    <property type="entry name" value="Ubiquitin-like"/>
    <property type="match status" value="1"/>
</dbReference>
<dbReference type="InterPro" id="IPR000159">
    <property type="entry name" value="RA_dom"/>
</dbReference>
<feature type="non-terminal residue" evidence="2">
    <location>
        <position position="52"/>
    </location>
</feature>
<comment type="caution">
    <text evidence="2">The sequence shown here is derived from an EMBL/GenBank/DDBJ whole genome shotgun (WGS) entry which is preliminary data.</text>
</comment>
<feature type="domain" description="Ras-associating" evidence="1">
    <location>
        <begin position="1"/>
        <end position="52"/>
    </location>
</feature>
<dbReference type="InterPro" id="IPR029071">
    <property type="entry name" value="Ubiquitin-like_domsf"/>
</dbReference>
<dbReference type="Pfam" id="PF21989">
    <property type="entry name" value="RA_2"/>
    <property type="match status" value="1"/>
</dbReference>
<gene>
    <name evidence="2" type="ORF">M9458_038439</name>
</gene>
<protein>
    <recommendedName>
        <fullName evidence="1">Ras-associating domain-containing protein</fullName>
    </recommendedName>
</protein>
<dbReference type="Gene3D" id="3.10.20.90">
    <property type="entry name" value="Phosphatidylinositol 3-kinase Catalytic Subunit, Chain A, domain 1"/>
    <property type="match status" value="1"/>
</dbReference>
<name>A0ABD0NXQ7_CIRMR</name>
<dbReference type="Proteomes" id="UP001529510">
    <property type="component" value="Unassembled WGS sequence"/>
</dbReference>
<reference evidence="2 3" key="1">
    <citation type="submission" date="2024-05" db="EMBL/GenBank/DDBJ databases">
        <title>Genome sequencing and assembly of Indian major carp, Cirrhinus mrigala (Hamilton, 1822).</title>
        <authorList>
            <person name="Mohindra V."/>
            <person name="Chowdhury L.M."/>
            <person name="Lal K."/>
            <person name="Jena J.K."/>
        </authorList>
    </citation>
    <scope>NUCLEOTIDE SEQUENCE [LARGE SCALE GENOMIC DNA]</scope>
    <source>
        <strain evidence="2">CM1030</strain>
        <tissue evidence="2">Blood</tissue>
    </source>
</reference>
<organism evidence="2 3">
    <name type="scientific">Cirrhinus mrigala</name>
    <name type="common">Mrigala</name>
    <dbReference type="NCBI Taxonomy" id="683832"/>
    <lineage>
        <taxon>Eukaryota</taxon>
        <taxon>Metazoa</taxon>
        <taxon>Chordata</taxon>
        <taxon>Craniata</taxon>
        <taxon>Vertebrata</taxon>
        <taxon>Euteleostomi</taxon>
        <taxon>Actinopterygii</taxon>
        <taxon>Neopterygii</taxon>
        <taxon>Teleostei</taxon>
        <taxon>Ostariophysi</taxon>
        <taxon>Cypriniformes</taxon>
        <taxon>Cyprinidae</taxon>
        <taxon>Labeoninae</taxon>
        <taxon>Labeonini</taxon>
        <taxon>Cirrhinus</taxon>
    </lineage>
</organism>
<accession>A0ABD0NXQ7</accession>